<dbReference type="KEGG" id="mrr:Moror_15270"/>
<dbReference type="Proteomes" id="UP000017559">
    <property type="component" value="Unassembled WGS sequence"/>
</dbReference>
<keyword evidence="1" id="KW-0812">Transmembrane</keyword>
<keyword evidence="1" id="KW-1133">Transmembrane helix</keyword>
<proteinExistence type="predicted"/>
<dbReference type="EMBL" id="AWSO01000728">
    <property type="protein sequence ID" value="ESK87903.1"/>
    <property type="molecule type" value="Genomic_DNA"/>
</dbReference>
<keyword evidence="3" id="KW-1185">Reference proteome</keyword>
<feature type="transmembrane region" description="Helical" evidence="1">
    <location>
        <begin position="20"/>
        <end position="38"/>
    </location>
</feature>
<reference evidence="2 3" key="1">
    <citation type="journal article" date="2014" name="BMC Genomics">
        <title>Genome and secretome analysis of the hemibiotrophic fungal pathogen, Moniliophthora roreri, which causes frosty pod rot disease of cacao: mechanisms of the biotrophic and necrotrophic phases.</title>
        <authorList>
            <person name="Meinhardt L.W."/>
            <person name="Costa G.G.L."/>
            <person name="Thomazella D.P.T."/>
            <person name="Teixeira P.J.P.L."/>
            <person name="Carazzolle M.F."/>
            <person name="Schuster S.C."/>
            <person name="Carlson J.E."/>
            <person name="Guiltinan M.J."/>
            <person name="Mieczkowski P."/>
            <person name="Farmer A."/>
            <person name="Ramaraj T."/>
            <person name="Crozier J."/>
            <person name="Davis R.E."/>
            <person name="Shao J."/>
            <person name="Melnick R.L."/>
            <person name="Pereira G.A.G."/>
            <person name="Bailey B.A."/>
        </authorList>
    </citation>
    <scope>NUCLEOTIDE SEQUENCE [LARGE SCALE GENOMIC DNA]</scope>
    <source>
        <strain evidence="2 3">MCA 2997</strain>
    </source>
</reference>
<name>V2WM20_MONRO</name>
<keyword evidence="1" id="KW-0472">Membrane</keyword>
<dbReference type="OrthoDB" id="3088417at2759"/>
<protein>
    <submittedName>
        <fullName evidence="2">Uncharacterized protein</fullName>
    </submittedName>
</protein>
<organism evidence="2 3">
    <name type="scientific">Moniliophthora roreri (strain MCA 2997)</name>
    <name type="common">Cocoa frosty pod rot fungus</name>
    <name type="synonym">Crinipellis roreri</name>
    <dbReference type="NCBI Taxonomy" id="1381753"/>
    <lineage>
        <taxon>Eukaryota</taxon>
        <taxon>Fungi</taxon>
        <taxon>Dikarya</taxon>
        <taxon>Basidiomycota</taxon>
        <taxon>Agaricomycotina</taxon>
        <taxon>Agaricomycetes</taxon>
        <taxon>Agaricomycetidae</taxon>
        <taxon>Agaricales</taxon>
        <taxon>Marasmiineae</taxon>
        <taxon>Marasmiaceae</taxon>
        <taxon>Moniliophthora</taxon>
    </lineage>
</organism>
<evidence type="ECO:0000313" key="3">
    <source>
        <dbReference type="Proteomes" id="UP000017559"/>
    </source>
</evidence>
<evidence type="ECO:0000313" key="2">
    <source>
        <dbReference type="EMBL" id="ESK87903.1"/>
    </source>
</evidence>
<gene>
    <name evidence="2" type="ORF">Moror_15270</name>
</gene>
<dbReference type="AlphaFoldDB" id="V2WM20"/>
<sequence>MAALANLPLEDSTSKCEFNGYLIAGLVALAACLVALVLRHYLRSRYPCITVSSLNNIEQSLDDLYRSRAPIIQQLPSYATELDSISARRVILKNRASRIRSRSLELDRMSSPIWKIYLGVHPRVIPNIVDWHNDVEDLERDIRSVIESIAQYRFEAQLVKHFFFLSRLFTYHLETSADQT</sequence>
<comment type="caution">
    <text evidence="2">The sequence shown here is derived from an EMBL/GenBank/DDBJ whole genome shotgun (WGS) entry which is preliminary data.</text>
</comment>
<dbReference type="HOGENOM" id="CLU_109464_0_0_1"/>
<evidence type="ECO:0000256" key="1">
    <source>
        <dbReference type="SAM" id="Phobius"/>
    </source>
</evidence>
<accession>V2WM20</accession>